<evidence type="ECO:0000259" key="4">
    <source>
        <dbReference type="PROSITE" id="PS50932"/>
    </source>
</evidence>
<dbReference type="Pfam" id="PF00532">
    <property type="entry name" value="Peripla_BP_1"/>
    <property type="match status" value="1"/>
</dbReference>
<dbReference type="Proteomes" id="UP000077407">
    <property type="component" value="Unassembled WGS sequence"/>
</dbReference>
<evidence type="ECO:0000259" key="5">
    <source>
        <dbReference type="PROSITE" id="PS50943"/>
    </source>
</evidence>
<dbReference type="InterPro" id="IPR001761">
    <property type="entry name" value="Peripla_BP/Lac1_sug-bd_dom"/>
</dbReference>
<proteinExistence type="predicted"/>
<dbReference type="PANTHER" id="PTHR30146">
    <property type="entry name" value="LACI-RELATED TRANSCRIPTIONAL REPRESSOR"/>
    <property type="match status" value="1"/>
</dbReference>
<dbReference type="SUPFAM" id="SSF53822">
    <property type="entry name" value="Periplasmic binding protein-like I"/>
    <property type="match status" value="1"/>
</dbReference>
<dbReference type="GO" id="GO:0003700">
    <property type="term" value="F:DNA-binding transcription factor activity"/>
    <property type="evidence" value="ECO:0007669"/>
    <property type="project" value="TreeGrafter"/>
</dbReference>
<evidence type="ECO:0000256" key="3">
    <source>
        <dbReference type="ARBA" id="ARBA00023163"/>
    </source>
</evidence>
<comment type="caution">
    <text evidence="6">The sequence shown here is derived from an EMBL/GenBank/DDBJ whole genome shotgun (WGS) entry which is preliminary data.</text>
</comment>
<dbReference type="Gene3D" id="1.10.260.40">
    <property type="entry name" value="lambda repressor-like DNA-binding domains"/>
    <property type="match status" value="1"/>
</dbReference>
<feature type="domain" description="HTH cro/C1-type" evidence="5">
    <location>
        <begin position="32"/>
        <end position="73"/>
    </location>
</feature>
<protein>
    <submittedName>
        <fullName evidence="6">HTH-type transcriptional regulator KdgR</fullName>
    </submittedName>
</protein>
<dbReference type="PROSITE" id="PS00356">
    <property type="entry name" value="HTH_LACI_1"/>
    <property type="match status" value="1"/>
</dbReference>
<evidence type="ECO:0000313" key="6">
    <source>
        <dbReference type="EMBL" id="OAA91940.1"/>
    </source>
</evidence>
<dbReference type="SMART" id="SM00354">
    <property type="entry name" value="HTH_LACI"/>
    <property type="match status" value="1"/>
</dbReference>
<gene>
    <name evidence="6" type="primary">kdgR_1</name>
    <name evidence="6" type="ORF">WY13_00342</name>
</gene>
<accession>A0A166SBE5</accession>
<dbReference type="InterPro" id="IPR001387">
    <property type="entry name" value="Cro/C1-type_HTH"/>
</dbReference>
<dbReference type="InterPro" id="IPR028082">
    <property type="entry name" value="Peripla_BP_I"/>
</dbReference>
<keyword evidence="3" id="KW-0804">Transcription</keyword>
<dbReference type="InterPro" id="IPR000843">
    <property type="entry name" value="HTH_LacI"/>
</dbReference>
<organism evidence="6 7">
    <name type="scientific">Clostridium ljungdahlii</name>
    <dbReference type="NCBI Taxonomy" id="1538"/>
    <lineage>
        <taxon>Bacteria</taxon>
        <taxon>Bacillati</taxon>
        <taxon>Bacillota</taxon>
        <taxon>Clostridia</taxon>
        <taxon>Eubacteriales</taxon>
        <taxon>Clostridiaceae</taxon>
        <taxon>Clostridium</taxon>
    </lineage>
</organism>
<dbReference type="AlphaFoldDB" id="A0A166SBE5"/>
<dbReference type="EMBL" id="LITT01000003">
    <property type="protein sequence ID" value="OAA91940.1"/>
    <property type="molecule type" value="Genomic_DNA"/>
</dbReference>
<dbReference type="PANTHER" id="PTHR30146:SF145">
    <property type="entry name" value="RIBOSE OPERON REPRESSOR"/>
    <property type="match status" value="1"/>
</dbReference>
<dbReference type="InterPro" id="IPR010982">
    <property type="entry name" value="Lambda_DNA-bd_dom_sf"/>
</dbReference>
<sequence>MLTLNDTIILINRFLKEEVRYIKPEKKIVIDDVAKKAGVSKSTISRYLNGKFEYMSQKTRKNIEKVIDELDYRPNSIARSLKLKRSMLIQVIIADLTNPFSSLLIKGVGDECGKYGYNVIIANTDNDKDKEREYILSLTSQNVDGLIINSTGYNRKLLKDVLDQGIPVVTMDRIIDDKVFDSVTSNNYDMTFKTINYLIDSGFKNIALFTQHVDKISVRIEREKAFLDACNNRLNSSNFNVYTIDRHDTGSVELSLFDFLNNYKESKAIFAINGVVLLNVLQLINKFNLKIPEDVGICGYDNWGWASLISPGITTISQPSYDIGMRSAKILLDRIKHGKGEKNTCIYLNSKLEIRGSTVLK</sequence>
<evidence type="ECO:0000256" key="1">
    <source>
        <dbReference type="ARBA" id="ARBA00023015"/>
    </source>
</evidence>
<dbReference type="GO" id="GO:0000976">
    <property type="term" value="F:transcription cis-regulatory region binding"/>
    <property type="evidence" value="ECO:0007669"/>
    <property type="project" value="TreeGrafter"/>
</dbReference>
<evidence type="ECO:0000313" key="7">
    <source>
        <dbReference type="Proteomes" id="UP000077407"/>
    </source>
</evidence>
<dbReference type="PATRIC" id="fig|1538.10.peg.830"/>
<dbReference type="CDD" id="cd01392">
    <property type="entry name" value="HTH_LacI"/>
    <property type="match status" value="1"/>
</dbReference>
<dbReference type="CDD" id="cd06283">
    <property type="entry name" value="PBP1_RegR_EndR_KdgR-like"/>
    <property type="match status" value="1"/>
</dbReference>
<dbReference type="Gene3D" id="3.40.50.2300">
    <property type="match status" value="2"/>
</dbReference>
<dbReference type="PROSITE" id="PS50943">
    <property type="entry name" value="HTH_CROC1"/>
    <property type="match status" value="1"/>
</dbReference>
<dbReference type="PROSITE" id="PS50932">
    <property type="entry name" value="HTH_LACI_2"/>
    <property type="match status" value="1"/>
</dbReference>
<dbReference type="SUPFAM" id="SSF47413">
    <property type="entry name" value="lambda repressor-like DNA-binding domains"/>
    <property type="match status" value="1"/>
</dbReference>
<keyword evidence="2" id="KW-0238">DNA-binding</keyword>
<reference evidence="6 7" key="1">
    <citation type="journal article" date="2015" name="Biotechnol. Bioeng.">
        <title>Genome sequence and phenotypic characterization of Caulobacter segnis.</title>
        <authorList>
            <person name="Patel S."/>
            <person name="Fletcher B."/>
            <person name="Scott D.C."/>
            <person name="Ely B."/>
        </authorList>
    </citation>
    <scope>NUCLEOTIDE SEQUENCE [LARGE SCALE GENOMIC DNA]</scope>
    <source>
        <strain evidence="6 7">ERI-2</strain>
    </source>
</reference>
<evidence type="ECO:0000256" key="2">
    <source>
        <dbReference type="ARBA" id="ARBA00023125"/>
    </source>
</evidence>
<name>A0A166SBE5_9CLOT</name>
<dbReference type="Pfam" id="PF00356">
    <property type="entry name" value="LacI"/>
    <property type="match status" value="1"/>
</dbReference>
<feature type="domain" description="HTH lacI-type" evidence="4">
    <location>
        <begin position="28"/>
        <end position="83"/>
    </location>
</feature>
<keyword evidence="1" id="KW-0805">Transcription regulation</keyword>